<sequence>MLQEVLDVIKTEDLMRAGELVVAGVSGGADSICLLSVLSELKEQLGIRLSAVHVHHGIRGEEAERDADYVRLFCREREIPCRVFYRDVPAAAREKGLSLEEAGRLIRYECFAEALKEWNGDRMAVAHNRNDNAETILFHLFRGSGLKGLAGVAVKGPMPGGRVGGREVLVRPLLFVSRREIERYLETKQIAYCQDSTNMSEDYSRNRIRRQILPQAELVNQEAVLHIVQAAGMIGELDKWMTKTAGEWIQNYCRYDFDMGWAGNGAFIRIPSVELKELEPVQAGYVLRQVMESLAGSLKDITKRHTDSILELLEKQSGRYVHLPGGFTAEKRYDELWIGRRSRQEMAGENAGGPEGSSGRGFLLMPAEKEQSRELFGVRVHYRKFPREGDEKIPENRYTKWFDYDKIKDSLCLRGRCPGDYFQAFPDGRRQTVKAYMINEKIPSGKRGRIPILADGSHVLWIIGGRISEAYKVTEETKQILVVTVRKIRKEMD</sequence>
<accession>A0A7G9G0I5</accession>
<dbReference type="Proteomes" id="UP000515823">
    <property type="component" value="Chromosome"/>
</dbReference>
<dbReference type="PANTHER" id="PTHR43033">
    <property type="entry name" value="TRNA(ILE)-LYSIDINE SYNTHASE-RELATED"/>
    <property type="match status" value="1"/>
</dbReference>
<dbReference type="AlphaFoldDB" id="A0A7G9G0I5"/>
<evidence type="ECO:0000256" key="1">
    <source>
        <dbReference type="ARBA" id="ARBA00004496"/>
    </source>
</evidence>
<dbReference type="EC" id="6.3.4.19" evidence="8"/>
<dbReference type="GO" id="GO:0005524">
    <property type="term" value="F:ATP binding"/>
    <property type="evidence" value="ECO:0007669"/>
    <property type="project" value="UniProtKB-UniRule"/>
</dbReference>
<dbReference type="InterPro" id="IPR012094">
    <property type="entry name" value="tRNA_Ile_lys_synt"/>
</dbReference>
<reference evidence="10 11" key="1">
    <citation type="submission" date="2020-08" db="EMBL/GenBank/DDBJ databases">
        <authorList>
            <person name="Liu C."/>
            <person name="Sun Q."/>
        </authorList>
    </citation>
    <scope>NUCLEOTIDE SEQUENCE [LARGE SCALE GENOMIC DNA]</scope>
    <source>
        <strain evidence="10 11">NSJ-38</strain>
    </source>
</reference>
<dbReference type="InterPro" id="IPR012795">
    <property type="entry name" value="tRNA_Ile_lys_synt_N"/>
</dbReference>
<comment type="function">
    <text evidence="8">Ligates lysine onto the cytidine present at position 34 of the AUA codon-specific tRNA(Ile) that contains the anticodon CAU, in an ATP-dependent manner. Cytidine is converted to lysidine, thus changing the amino acid specificity of the tRNA from methionine to isoleucine.</text>
</comment>
<dbReference type="EMBL" id="CP060634">
    <property type="protein sequence ID" value="QNM04317.1"/>
    <property type="molecule type" value="Genomic_DNA"/>
</dbReference>
<dbReference type="Gene3D" id="3.40.50.620">
    <property type="entry name" value="HUPs"/>
    <property type="match status" value="1"/>
</dbReference>
<evidence type="ECO:0000256" key="6">
    <source>
        <dbReference type="ARBA" id="ARBA00022840"/>
    </source>
</evidence>
<keyword evidence="4 8" id="KW-0819">tRNA processing</keyword>
<dbReference type="PANTHER" id="PTHR43033:SF1">
    <property type="entry name" value="TRNA(ILE)-LYSIDINE SYNTHASE-RELATED"/>
    <property type="match status" value="1"/>
</dbReference>
<dbReference type="GO" id="GO:0032267">
    <property type="term" value="F:tRNA(Ile)-lysidine synthase activity"/>
    <property type="evidence" value="ECO:0007669"/>
    <property type="project" value="UniProtKB-EC"/>
</dbReference>
<dbReference type="SUPFAM" id="SSF52402">
    <property type="entry name" value="Adenine nucleotide alpha hydrolases-like"/>
    <property type="match status" value="1"/>
</dbReference>
<dbReference type="NCBIfam" id="TIGR02433">
    <property type="entry name" value="lysidine_TilS_C"/>
    <property type="match status" value="1"/>
</dbReference>
<comment type="subcellular location">
    <subcellularLocation>
        <location evidence="1 8">Cytoplasm</location>
    </subcellularLocation>
</comment>
<evidence type="ECO:0000313" key="11">
    <source>
        <dbReference type="Proteomes" id="UP000515823"/>
    </source>
</evidence>
<feature type="binding site" evidence="8">
    <location>
        <begin position="26"/>
        <end position="31"/>
    </location>
    <ligand>
        <name>ATP</name>
        <dbReference type="ChEBI" id="CHEBI:30616"/>
    </ligand>
</feature>
<keyword evidence="11" id="KW-1185">Reference proteome</keyword>
<keyword evidence="2 8" id="KW-0963">Cytoplasm</keyword>
<evidence type="ECO:0000256" key="7">
    <source>
        <dbReference type="ARBA" id="ARBA00048539"/>
    </source>
</evidence>
<dbReference type="CDD" id="cd01992">
    <property type="entry name" value="TilS_N"/>
    <property type="match status" value="1"/>
</dbReference>
<evidence type="ECO:0000256" key="3">
    <source>
        <dbReference type="ARBA" id="ARBA00022598"/>
    </source>
</evidence>
<evidence type="ECO:0000256" key="4">
    <source>
        <dbReference type="ARBA" id="ARBA00022694"/>
    </source>
</evidence>
<evidence type="ECO:0000256" key="2">
    <source>
        <dbReference type="ARBA" id="ARBA00022490"/>
    </source>
</evidence>
<evidence type="ECO:0000259" key="9">
    <source>
        <dbReference type="SMART" id="SM00977"/>
    </source>
</evidence>
<evidence type="ECO:0000256" key="8">
    <source>
        <dbReference type="HAMAP-Rule" id="MF_01161"/>
    </source>
</evidence>
<dbReference type="KEGG" id="qdo:H9Q78_07375"/>
<keyword evidence="6 8" id="KW-0067">ATP-binding</keyword>
<evidence type="ECO:0000256" key="5">
    <source>
        <dbReference type="ARBA" id="ARBA00022741"/>
    </source>
</evidence>
<comment type="domain">
    <text evidence="8">The N-terminal region contains the highly conserved SGGXDS motif, predicted to be a P-loop motif involved in ATP binding.</text>
</comment>
<keyword evidence="3 8" id="KW-0436">Ligase</keyword>
<keyword evidence="5 8" id="KW-0547">Nucleotide-binding</keyword>
<dbReference type="RefSeq" id="WP_249300593.1">
    <property type="nucleotide sequence ID" value="NZ_CP060634.1"/>
</dbReference>
<comment type="similarity">
    <text evidence="8">Belongs to the tRNA(Ile)-lysidine synthase family.</text>
</comment>
<proteinExistence type="inferred from homology"/>
<protein>
    <recommendedName>
        <fullName evidence="8">tRNA(Ile)-lysidine synthase</fullName>
        <ecNumber evidence="8">6.3.4.19</ecNumber>
    </recommendedName>
    <alternativeName>
        <fullName evidence="8">tRNA(Ile)-2-lysyl-cytidine synthase</fullName>
    </alternativeName>
    <alternativeName>
        <fullName evidence="8">tRNA(Ile)-lysidine synthetase</fullName>
    </alternativeName>
</protein>
<dbReference type="SMART" id="SM00977">
    <property type="entry name" value="TilS_C"/>
    <property type="match status" value="1"/>
</dbReference>
<dbReference type="NCBIfam" id="TIGR02432">
    <property type="entry name" value="lysidine_TilS_N"/>
    <property type="match status" value="1"/>
</dbReference>
<dbReference type="SUPFAM" id="SSF56037">
    <property type="entry name" value="PheT/TilS domain"/>
    <property type="match status" value="1"/>
</dbReference>
<dbReference type="InterPro" id="IPR014729">
    <property type="entry name" value="Rossmann-like_a/b/a_fold"/>
</dbReference>
<evidence type="ECO:0000313" key="10">
    <source>
        <dbReference type="EMBL" id="QNM04317.1"/>
    </source>
</evidence>
<organism evidence="10 11">
    <name type="scientific">Qiania dongpingensis</name>
    <dbReference type="NCBI Taxonomy" id="2763669"/>
    <lineage>
        <taxon>Bacteria</taxon>
        <taxon>Bacillati</taxon>
        <taxon>Bacillota</taxon>
        <taxon>Clostridia</taxon>
        <taxon>Lachnospirales</taxon>
        <taxon>Lachnospiraceae</taxon>
        <taxon>Qiania</taxon>
    </lineage>
</organism>
<dbReference type="InterPro" id="IPR012796">
    <property type="entry name" value="Lysidine-tRNA-synth_C"/>
</dbReference>
<dbReference type="HAMAP" id="MF_01161">
    <property type="entry name" value="tRNA_Ile_lys_synt"/>
    <property type="match status" value="1"/>
</dbReference>
<name>A0A7G9G0I5_9FIRM</name>
<gene>
    <name evidence="8 10" type="primary">tilS</name>
    <name evidence="10" type="ORF">H9Q78_07375</name>
</gene>
<dbReference type="Pfam" id="PF11734">
    <property type="entry name" value="TilS_C"/>
    <property type="match status" value="1"/>
</dbReference>
<dbReference type="GO" id="GO:0005737">
    <property type="term" value="C:cytoplasm"/>
    <property type="evidence" value="ECO:0007669"/>
    <property type="project" value="UniProtKB-SubCell"/>
</dbReference>
<feature type="domain" description="Lysidine-tRNA(Ile) synthetase C-terminal" evidence="9">
    <location>
        <begin position="411"/>
        <end position="483"/>
    </location>
</feature>
<dbReference type="Pfam" id="PF01171">
    <property type="entry name" value="ATP_bind_3"/>
    <property type="match status" value="1"/>
</dbReference>
<comment type="catalytic activity">
    <reaction evidence="7 8">
        <text>cytidine(34) in tRNA(Ile2) + L-lysine + ATP = lysidine(34) in tRNA(Ile2) + AMP + diphosphate + H(+)</text>
        <dbReference type="Rhea" id="RHEA:43744"/>
        <dbReference type="Rhea" id="RHEA-COMP:10625"/>
        <dbReference type="Rhea" id="RHEA-COMP:10670"/>
        <dbReference type="ChEBI" id="CHEBI:15378"/>
        <dbReference type="ChEBI" id="CHEBI:30616"/>
        <dbReference type="ChEBI" id="CHEBI:32551"/>
        <dbReference type="ChEBI" id="CHEBI:33019"/>
        <dbReference type="ChEBI" id="CHEBI:82748"/>
        <dbReference type="ChEBI" id="CHEBI:83665"/>
        <dbReference type="ChEBI" id="CHEBI:456215"/>
        <dbReference type="EC" id="6.3.4.19"/>
    </reaction>
</comment>
<dbReference type="GO" id="GO:0006400">
    <property type="term" value="P:tRNA modification"/>
    <property type="evidence" value="ECO:0007669"/>
    <property type="project" value="UniProtKB-UniRule"/>
</dbReference>
<dbReference type="InterPro" id="IPR011063">
    <property type="entry name" value="TilS/TtcA_N"/>
</dbReference>